<comment type="caution">
    <text evidence="1">The sequence shown here is derived from an EMBL/GenBank/DDBJ whole genome shotgun (WGS) entry which is preliminary data.</text>
</comment>
<evidence type="ECO:0000313" key="2">
    <source>
        <dbReference type="Proteomes" id="UP001381693"/>
    </source>
</evidence>
<protein>
    <submittedName>
        <fullName evidence="1">Uncharacterized protein</fullName>
    </submittedName>
</protein>
<dbReference type="AlphaFoldDB" id="A0AAN8XGK4"/>
<sequence>MLLDVPFLLVKLPSNKVLFLPLKTAPLPTVYQEFVLALKTFSMRTFAEAAAAADEDTVKILLQLRNECGIQHCSNNCVWVRDDVTLKYMTGNFEKDLNTTKLSLKWQTILICRSMKKTLCAGTRTGV</sequence>
<dbReference type="Proteomes" id="UP001381693">
    <property type="component" value="Unassembled WGS sequence"/>
</dbReference>
<name>A0AAN8XGK4_HALRR</name>
<accession>A0AAN8XGK4</accession>
<proteinExistence type="predicted"/>
<keyword evidence="2" id="KW-1185">Reference proteome</keyword>
<reference evidence="1 2" key="1">
    <citation type="submission" date="2023-11" db="EMBL/GenBank/DDBJ databases">
        <title>Halocaridina rubra genome assembly.</title>
        <authorList>
            <person name="Smith C."/>
        </authorList>
    </citation>
    <scope>NUCLEOTIDE SEQUENCE [LARGE SCALE GENOMIC DNA]</scope>
    <source>
        <strain evidence="1">EP-1</strain>
        <tissue evidence="1">Whole</tissue>
    </source>
</reference>
<evidence type="ECO:0000313" key="1">
    <source>
        <dbReference type="EMBL" id="KAK7077839.1"/>
    </source>
</evidence>
<gene>
    <name evidence="1" type="ORF">SK128_014187</name>
</gene>
<dbReference type="EMBL" id="JAXCGZ010008206">
    <property type="protein sequence ID" value="KAK7077839.1"/>
    <property type="molecule type" value="Genomic_DNA"/>
</dbReference>
<organism evidence="1 2">
    <name type="scientific">Halocaridina rubra</name>
    <name type="common">Hawaiian red shrimp</name>
    <dbReference type="NCBI Taxonomy" id="373956"/>
    <lineage>
        <taxon>Eukaryota</taxon>
        <taxon>Metazoa</taxon>
        <taxon>Ecdysozoa</taxon>
        <taxon>Arthropoda</taxon>
        <taxon>Crustacea</taxon>
        <taxon>Multicrustacea</taxon>
        <taxon>Malacostraca</taxon>
        <taxon>Eumalacostraca</taxon>
        <taxon>Eucarida</taxon>
        <taxon>Decapoda</taxon>
        <taxon>Pleocyemata</taxon>
        <taxon>Caridea</taxon>
        <taxon>Atyoidea</taxon>
        <taxon>Atyidae</taxon>
        <taxon>Halocaridina</taxon>
    </lineage>
</organism>